<evidence type="ECO:0000313" key="2">
    <source>
        <dbReference type="EMBL" id="MBB4927009.1"/>
    </source>
</evidence>
<dbReference type="InterPro" id="IPR016040">
    <property type="entry name" value="NAD(P)-bd_dom"/>
</dbReference>
<dbReference type="InterPro" id="IPR036291">
    <property type="entry name" value="NAD(P)-bd_dom_sf"/>
</dbReference>
<feature type="domain" description="NAD(P)-binding" evidence="1">
    <location>
        <begin position="7"/>
        <end position="194"/>
    </location>
</feature>
<dbReference type="PANTHER" id="PTHR15020">
    <property type="entry name" value="FLAVIN REDUCTASE-RELATED"/>
    <property type="match status" value="1"/>
</dbReference>
<evidence type="ECO:0000259" key="1">
    <source>
        <dbReference type="Pfam" id="PF13460"/>
    </source>
</evidence>
<dbReference type="EMBL" id="JACHJV010000001">
    <property type="protein sequence ID" value="MBB4927009.1"/>
    <property type="molecule type" value="Genomic_DNA"/>
</dbReference>
<dbReference type="Pfam" id="PF13460">
    <property type="entry name" value="NAD_binding_10"/>
    <property type="match status" value="1"/>
</dbReference>
<accession>A0A7W7R810</accession>
<dbReference type="RefSeq" id="WP_184940865.1">
    <property type="nucleotide sequence ID" value="NZ_JACHJV010000001.1"/>
</dbReference>
<dbReference type="PANTHER" id="PTHR15020:SF50">
    <property type="entry name" value="UPF0659 PROTEIN YMR090W"/>
    <property type="match status" value="1"/>
</dbReference>
<gene>
    <name evidence="2" type="ORF">FHR34_006002</name>
</gene>
<dbReference type="Gene3D" id="3.40.50.720">
    <property type="entry name" value="NAD(P)-binding Rossmann-like Domain"/>
    <property type="match status" value="1"/>
</dbReference>
<sequence length="218" mass="22195">MRIVIAGGHGQIALHLERLLAARGDQPLGLIRRPEQAADLRERGAEPVLLDLEAADREQVAEVLTGADAVVFAAGAGAGSGADRKDTVDRAAAVLLADGAERAGVRRYVMLSSMGADAHAGDGADPVFGAYLRAKGAADDDLRARPGLAWTVLRPGRLTDEPATGLVQLAESTGRGAVPRADVAAVIAALLADPVPLVGRTVELVSGPLTVAQAVAAA</sequence>
<dbReference type="AlphaFoldDB" id="A0A7W7R810"/>
<comment type="caution">
    <text evidence="2">The sequence shown here is derived from an EMBL/GenBank/DDBJ whole genome shotgun (WGS) entry which is preliminary data.</text>
</comment>
<dbReference type="Proteomes" id="UP000540506">
    <property type="component" value="Unassembled WGS sequence"/>
</dbReference>
<name>A0A7W7R810_KITKI</name>
<evidence type="ECO:0000313" key="3">
    <source>
        <dbReference type="Proteomes" id="UP000540506"/>
    </source>
</evidence>
<organism evidence="2 3">
    <name type="scientific">Kitasatospora kifunensis</name>
    <name type="common">Streptomyces kifunensis</name>
    <dbReference type="NCBI Taxonomy" id="58351"/>
    <lineage>
        <taxon>Bacteria</taxon>
        <taxon>Bacillati</taxon>
        <taxon>Actinomycetota</taxon>
        <taxon>Actinomycetes</taxon>
        <taxon>Kitasatosporales</taxon>
        <taxon>Streptomycetaceae</taxon>
        <taxon>Kitasatospora</taxon>
    </lineage>
</organism>
<proteinExistence type="predicted"/>
<keyword evidence="3" id="KW-1185">Reference proteome</keyword>
<dbReference type="SUPFAM" id="SSF51735">
    <property type="entry name" value="NAD(P)-binding Rossmann-fold domains"/>
    <property type="match status" value="1"/>
</dbReference>
<protein>
    <submittedName>
        <fullName evidence="2">Uncharacterized protein YbjT (DUF2867 family)</fullName>
    </submittedName>
</protein>
<reference evidence="2 3" key="1">
    <citation type="submission" date="2020-08" db="EMBL/GenBank/DDBJ databases">
        <title>Sequencing the genomes of 1000 actinobacteria strains.</title>
        <authorList>
            <person name="Klenk H.-P."/>
        </authorList>
    </citation>
    <scope>NUCLEOTIDE SEQUENCE [LARGE SCALE GENOMIC DNA]</scope>
    <source>
        <strain evidence="2 3">DSM 41654</strain>
    </source>
</reference>